<comment type="caution">
    <text evidence="1">The sequence shown here is derived from an EMBL/GenBank/DDBJ whole genome shotgun (WGS) entry which is preliminary data.</text>
</comment>
<gene>
    <name evidence="1" type="ORF">ANE_LOCUS4637</name>
</gene>
<dbReference type="InterPro" id="IPR012340">
    <property type="entry name" value="NA-bd_OB-fold"/>
</dbReference>
<name>A0A565AXS1_9BRAS</name>
<reference evidence="1" key="1">
    <citation type="submission" date="2019-07" db="EMBL/GenBank/DDBJ databases">
        <authorList>
            <person name="Dittberner H."/>
        </authorList>
    </citation>
    <scope>NUCLEOTIDE SEQUENCE [LARGE SCALE GENOMIC DNA]</scope>
</reference>
<dbReference type="Proteomes" id="UP000489600">
    <property type="component" value="Unassembled WGS sequence"/>
</dbReference>
<sequence>MESLMLEISFIGKNDPGRIFNFDMIDHRGCSLPCRVSKEYASAFLDKLDGLDISGVIICIIQFARIELKQGNWYAIVAHGSTKIFIQPMLPKALAMKTTILNGPIYSPRLT</sequence>
<organism evidence="1 2">
    <name type="scientific">Arabis nemorensis</name>
    <dbReference type="NCBI Taxonomy" id="586526"/>
    <lineage>
        <taxon>Eukaryota</taxon>
        <taxon>Viridiplantae</taxon>
        <taxon>Streptophyta</taxon>
        <taxon>Embryophyta</taxon>
        <taxon>Tracheophyta</taxon>
        <taxon>Spermatophyta</taxon>
        <taxon>Magnoliopsida</taxon>
        <taxon>eudicotyledons</taxon>
        <taxon>Gunneridae</taxon>
        <taxon>Pentapetalae</taxon>
        <taxon>rosids</taxon>
        <taxon>malvids</taxon>
        <taxon>Brassicales</taxon>
        <taxon>Brassicaceae</taxon>
        <taxon>Arabideae</taxon>
        <taxon>Arabis</taxon>
    </lineage>
</organism>
<evidence type="ECO:0000313" key="1">
    <source>
        <dbReference type="EMBL" id="VVA94192.1"/>
    </source>
</evidence>
<dbReference type="Gene3D" id="2.40.50.140">
    <property type="entry name" value="Nucleic acid-binding proteins"/>
    <property type="match status" value="1"/>
</dbReference>
<proteinExistence type="predicted"/>
<protein>
    <submittedName>
        <fullName evidence="1">Uncharacterized protein</fullName>
    </submittedName>
</protein>
<dbReference type="EMBL" id="CABITT030000002">
    <property type="protein sequence ID" value="VVA94192.1"/>
    <property type="molecule type" value="Genomic_DNA"/>
</dbReference>
<dbReference type="AlphaFoldDB" id="A0A565AXS1"/>
<evidence type="ECO:0000313" key="2">
    <source>
        <dbReference type="Proteomes" id="UP000489600"/>
    </source>
</evidence>
<keyword evidence="2" id="KW-1185">Reference proteome</keyword>
<accession>A0A565AXS1</accession>